<dbReference type="RefSeq" id="WP_014034019.1">
    <property type="nucleotide sequence ID" value="NC_015945.1"/>
</dbReference>
<dbReference type="SUPFAM" id="SSF56281">
    <property type="entry name" value="Metallo-hydrolase/oxidoreductase"/>
    <property type="match status" value="1"/>
</dbReference>
<name>G2PIC0_ALLRU</name>
<dbReference type="eggNOG" id="COG0491">
    <property type="taxonomic scope" value="Bacteria"/>
</dbReference>
<protein>
    <recommendedName>
        <fullName evidence="3">Metallo-beta-lactamase domain-containing protein</fullName>
    </recommendedName>
</protein>
<dbReference type="KEGG" id="mrs:Murru_2707"/>
<gene>
    <name evidence="1" type="ordered locus">Murru_2707</name>
</gene>
<reference evidence="1 2" key="2">
    <citation type="journal article" date="2012" name="Stand. Genomic Sci.">
        <title>Complete genome sequence of the facultatively anaerobic, appendaged bacterium Muricauda ruestringensis type strain (B1(T)).</title>
        <authorList>
            <person name="Huntemann M."/>
            <person name="Teshima H."/>
            <person name="Lapidus A."/>
            <person name="Nolan M."/>
            <person name="Lucas S."/>
            <person name="Hammon N."/>
            <person name="Deshpande S."/>
            <person name="Cheng J.F."/>
            <person name="Tapia R."/>
            <person name="Goodwin L.A."/>
            <person name="Pitluck S."/>
            <person name="Liolios K."/>
            <person name="Pagani I."/>
            <person name="Ivanova N."/>
            <person name="Mavromatis K."/>
            <person name="Mikhailova N."/>
            <person name="Pati A."/>
            <person name="Chen A."/>
            <person name="Palaniappan K."/>
            <person name="Land M."/>
            <person name="Hauser L."/>
            <person name="Pan C."/>
            <person name="Brambilla E.M."/>
            <person name="Rohde M."/>
            <person name="Spring S."/>
            <person name="Goker M."/>
            <person name="Detter J.C."/>
            <person name="Bristow J."/>
            <person name="Eisen J.A."/>
            <person name="Markowitz V."/>
            <person name="Hugenholtz P."/>
            <person name="Kyrpides N.C."/>
            <person name="Klenk H.P."/>
            <person name="Woyke T."/>
        </authorList>
    </citation>
    <scope>NUCLEOTIDE SEQUENCE [LARGE SCALE GENOMIC DNA]</scope>
    <source>
        <strain evidence="2">DSM 13258 / LMG 19739 / B1</strain>
    </source>
</reference>
<dbReference type="OrthoDB" id="9769598at2"/>
<dbReference type="Gene3D" id="3.60.15.10">
    <property type="entry name" value="Ribonuclease Z/Hydroxyacylglutathione hydrolase-like"/>
    <property type="match status" value="1"/>
</dbReference>
<accession>G2PIC0</accession>
<evidence type="ECO:0000313" key="1">
    <source>
        <dbReference type="EMBL" id="AEM71738.1"/>
    </source>
</evidence>
<organism evidence="1 2">
    <name type="scientific">Allomuricauda ruestringensis (strain DSM 13258 / CIP 107369 / LMG 19739 / B1)</name>
    <name type="common">Muricauda ruestringensis</name>
    <dbReference type="NCBI Taxonomy" id="886377"/>
    <lineage>
        <taxon>Bacteria</taxon>
        <taxon>Pseudomonadati</taxon>
        <taxon>Bacteroidota</taxon>
        <taxon>Flavobacteriia</taxon>
        <taxon>Flavobacteriales</taxon>
        <taxon>Flavobacteriaceae</taxon>
        <taxon>Flagellimonas</taxon>
    </lineage>
</organism>
<dbReference type="AlphaFoldDB" id="G2PIC0"/>
<evidence type="ECO:0000313" key="2">
    <source>
        <dbReference type="Proteomes" id="UP000008908"/>
    </source>
</evidence>
<dbReference type="Proteomes" id="UP000008908">
    <property type="component" value="Chromosome"/>
</dbReference>
<reference evidence="2" key="1">
    <citation type="submission" date="2011-08" db="EMBL/GenBank/DDBJ databases">
        <title>The complete genome of Muricauda ruestringensis DSM 13258.</title>
        <authorList>
            <person name="Lucas S."/>
            <person name="Han J."/>
            <person name="Lapidus A."/>
            <person name="Bruce D."/>
            <person name="Goodwin L."/>
            <person name="Pitluck S."/>
            <person name="Peters L."/>
            <person name="Kyrpides N."/>
            <person name="Mavromatis K."/>
            <person name="Ivanova N."/>
            <person name="Ovchinnikova G."/>
            <person name="Teshima H."/>
            <person name="Detter J.C."/>
            <person name="Tapia R."/>
            <person name="Han C."/>
            <person name="Land M."/>
            <person name="Hauser L."/>
            <person name="Markowitz V."/>
            <person name="Cheng J.-F."/>
            <person name="Hugenholtz P."/>
            <person name="Woyke T."/>
            <person name="Wu D."/>
            <person name="Spring S."/>
            <person name="Schroeder M."/>
            <person name="Brambilla E."/>
            <person name="Klenk H.-P."/>
            <person name="Eisen J.A."/>
        </authorList>
    </citation>
    <scope>NUCLEOTIDE SEQUENCE [LARGE SCALE GENOMIC DNA]</scope>
    <source>
        <strain evidence="2">DSM 13258 / LMG 19739 / B1</strain>
    </source>
</reference>
<keyword evidence="2" id="KW-1185">Reference proteome</keyword>
<dbReference type="EMBL" id="CP002999">
    <property type="protein sequence ID" value="AEM71738.1"/>
    <property type="molecule type" value="Genomic_DNA"/>
</dbReference>
<dbReference type="STRING" id="886377.Murru_2707"/>
<dbReference type="HOGENOM" id="CLU_933237_0_0_10"/>
<proteinExistence type="predicted"/>
<sequence>MERSLGFMSIGKNSFSILVSILFLSTSHLMAQAKYDVKKVNDHVYIFTELWDANANGNCGVIIGDKQVLLINAMMLSSAADLESEIRKITDLPIGFVINSDSDTYNHHANTYFADRGASIISHENIKHSQAYHQLLFKEEISIRIGDEVVTAYHTPSHTLDHVDVHLKKSNVLFMSDGFQPHWLTYTGPNGIEGVLSGIDMAIALSDDETIIVPGNTSKNPDFYFGNRKHLLRNREIYIKFNNRVGELFKKGLTVEEIASDKILNRIVEKLEAYPKFKPFLKYVVEESLEVNFRTKIN</sequence>
<dbReference type="InterPro" id="IPR036866">
    <property type="entry name" value="RibonucZ/Hydroxyglut_hydro"/>
</dbReference>
<evidence type="ECO:0008006" key="3">
    <source>
        <dbReference type="Google" id="ProtNLM"/>
    </source>
</evidence>